<dbReference type="EMBL" id="MCBT01000003">
    <property type="protein sequence ID" value="OEG75644.1"/>
    <property type="molecule type" value="Genomic_DNA"/>
</dbReference>
<feature type="domain" description="DNA methylase N-4/N-6" evidence="7">
    <location>
        <begin position="77"/>
        <end position="382"/>
    </location>
</feature>
<dbReference type="InterPro" id="IPR002941">
    <property type="entry name" value="DNA_methylase_N4/N6"/>
</dbReference>
<dbReference type="Gene3D" id="3.40.50.150">
    <property type="entry name" value="Vaccinia Virus protein VP39"/>
    <property type="match status" value="1"/>
</dbReference>
<keyword evidence="4" id="KW-0808">Transferase</keyword>
<dbReference type="RefSeq" id="WP_069670059.1">
    <property type="nucleotide sequence ID" value="NZ_MCBT01000003.1"/>
</dbReference>
<dbReference type="PRINTS" id="PR00506">
    <property type="entry name" value="D21N6MTFRASE"/>
</dbReference>
<dbReference type="Proteomes" id="UP000095230">
    <property type="component" value="Unassembled WGS sequence"/>
</dbReference>
<dbReference type="REBASE" id="208448">
    <property type="entry name" value="M.Sco3KRORF17630P"/>
</dbReference>
<accession>A0A1E5IYT2</accession>
<dbReference type="GO" id="GO:0003677">
    <property type="term" value="F:DNA binding"/>
    <property type="evidence" value="ECO:0007669"/>
    <property type="project" value="InterPro"/>
</dbReference>
<dbReference type="PROSITE" id="PS00092">
    <property type="entry name" value="N6_MTASE"/>
    <property type="match status" value="1"/>
</dbReference>
<dbReference type="EC" id="2.1.1.72" evidence="2"/>
<dbReference type="InterPro" id="IPR029063">
    <property type="entry name" value="SAM-dependent_MTases_sf"/>
</dbReference>
<comment type="catalytic activity">
    <reaction evidence="6">
        <text>a 2'-deoxyadenosine in DNA + S-adenosyl-L-methionine = an N(6)-methyl-2'-deoxyadenosine in DNA + S-adenosyl-L-homocysteine + H(+)</text>
        <dbReference type="Rhea" id="RHEA:15197"/>
        <dbReference type="Rhea" id="RHEA-COMP:12418"/>
        <dbReference type="Rhea" id="RHEA-COMP:12419"/>
        <dbReference type="ChEBI" id="CHEBI:15378"/>
        <dbReference type="ChEBI" id="CHEBI:57856"/>
        <dbReference type="ChEBI" id="CHEBI:59789"/>
        <dbReference type="ChEBI" id="CHEBI:90615"/>
        <dbReference type="ChEBI" id="CHEBI:90616"/>
        <dbReference type="EC" id="2.1.1.72"/>
    </reaction>
</comment>
<evidence type="ECO:0000259" key="7">
    <source>
        <dbReference type="Pfam" id="PF01555"/>
    </source>
</evidence>
<sequence length="621" mass="71618">MSNEQTNVENYEFEPIKGYPMLNWKGKRPFRSTQFFPAQLKEVYGQEDDNGWINKIFWGDNLQVMSHLLKEFRGKFKLIYVDPPFDSKADYKKTIKLKGKQVQNDSTTFEEKQYTDIWANDDYLQFIYERIVLLKELLSDDGFIYLHCDWHQSHYIRLMMDEIFGANNFRNEIVWVRSTNPKGSQHKASKFSVFTDSIHFYSKSENSVIDIDRVRAPLNKEEIAEKYHRKDEIGPFYDAPIIRSMSMGERPSLVYTYKGYTPPASGWRVKKETLEKLDLKGNIGWSSNNVPFRKLRPEDDKGKPVGNIWDDISLINSQAAERVGYPTQKPLELLERIILSSTDENDLVLDTFMGSGTTQVAANKLNRRFVGADINLGAIQTTTKRLSNSGAAFEVYNVNNYDIFRNPVEAKELLLEALEIQPLGSNTIYDGEKDGYKVKIMPINRIATKEDLNDLIQGFPYKQFEERKEANPNKPVEDIMLVCMGHEPGLGAILENESSYKMKVEVVDILRDKSDLTFKYDSEASIEIKDGKLVIEAFYPRNLLQKLSQQKDDVTEWREMVESIMIDWNFDGAVMEPIVIDIPAKDEFVAGEYEIPEGANNIKIKITDLLSESYEEVIAHG</sequence>
<dbReference type="GO" id="GO:0009007">
    <property type="term" value="F:site-specific DNA-methyltransferase (adenine-specific) activity"/>
    <property type="evidence" value="ECO:0007669"/>
    <property type="project" value="UniProtKB-EC"/>
</dbReference>
<dbReference type="Pfam" id="PF01555">
    <property type="entry name" value="N6_N4_Mtase"/>
    <property type="match status" value="1"/>
</dbReference>
<evidence type="ECO:0000256" key="1">
    <source>
        <dbReference type="ARBA" id="ARBA00006594"/>
    </source>
</evidence>
<comment type="similarity">
    <text evidence="1">Belongs to the N(4)/N(6)-methyltransferase family.</text>
</comment>
<dbReference type="GO" id="GO:0008170">
    <property type="term" value="F:N-methyltransferase activity"/>
    <property type="evidence" value="ECO:0007669"/>
    <property type="project" value="InterPro"/>
</dbReference>
<dbReference type="InterPro" id="IPR002295">
    <property type="entry name" value="N4/N6-MTase_EcoPI_Mod-like"/>
</dbReference>
<dbReference type="STRING" id="23.BEL05_17630"/>
<dbReference type="GO" id="GO:0005737">
    <property type="term" value="C:cytoplasm"/>
    <property type="evidence" value="ECO:0007669"/>
    <property type="project" value="TreeGrafter"/>
</dbReference>
<keyword evidence="3 8" id="KW-0489">Methyltransferase</keyword>
<organism evidence="8 9">
    <name type="scientific">Shewanella colwelliana</name>
    <name type="common">Alteromonas colwelliana</name>
    <dbReference type="NCBI Taxonomy" id="23"/>
    <lineage>
        <taxon>Bacteria</taxon>
        <taxon>Pseudomonadati</taxon>
        <taxon>Pseudomonadota</taxon>
        <taxon>Gammaproteobacteria</taxon>
        <taxon>Alteromonadales</taxon>
        <taxon>Shewanellaceae</taxon>
        <taxon>Shewanella</taxon>
    </lineage>
</organism>
<dbReference type="PANTHER" id="PTHR13370">
    <property type="entry name" value="RNA METHYLASE-RELATED"/>
    <property type="match status" value="1"/>
</dbReference>
<dbReference type="SUPFAM" id="SSF53335">
    <property type="entry name" value="S-adenosyl-L-methionine-dependent methyltransferases"/>
    <property type="match status" value="1"/>
</dbReference>
<reference evidence="8 9" key="1">
    <citation type="submission" date="2016-07" db="EMBL/GenBank/DDBJ databases">
        <title>Whole-genome of two Shewanella species isolated from a digestive organ of sea cucumber Apostichopus japonicus Selenka 1867.</title>
        <authorList>
            <person name="Hong H.-H."/>
            <person name="Choi H."/>
            <person name="Cheon S."/>
            <person name="Oh J.-S."/>
            <person name="Lee H.-G."/>
            <person name="Park C."/>
        </authorList>
    </citation>
    <scope>NUCLEOTIDE SEQUENCE [LARGE SCALE GENOMIC DNA]</scope>
    <source>
        <strain evidence="8 9">CSB03KR</strain>
    </source>
</reference>
<keyword evidence="5" id="KW-0949">S-adenosyl-L-methionine</keyword>
<dbReference type="AlphaFoldDB" id="A0A1E5IYT2"/>
<gene>
    <name evidence="8" type="ORF">BEL05_17630</name>
</gene>
<dbReference type="GO" id="GO:0032259">
    <property type="term" value="P:methylation"/>
    <property type="evidence" value="ECO:0007669"/>
    <property type="project" value="UniProtKB-KW"/>
</dbReference>
<evidence type="ECO:0000256" key="6">
    <source>
        <dbReference type="ARBA" id="ARBA00047942"/>
    </source>
</evidence>
<evidence type="ECO:0000256" key="5">
    <source>
        <dbReference type="ARBA" id="ARBA00022691"/>
    </source>
</evidence>
<dbReference type="OrthoDB" id="9816043at2"/>
<evidence type="ECO:0000313" key="8">
    <source>
        <dbReference type="EMBL" id="OEG75644.1"/>
    </source>
</evidence>
<evidence type="ECO:0000256" key="3">
    <source>
        <dbReference type="ARBA" id="ARBA00022603"/>
    </source>
</evidence>
<name>A0A1E5IYT2_SHECO</name>
<evidence type="ECO:0000313" key="9">
    <source>
        <dbReference type="Proteomes" id="UP000095230"/>
    </source>
</evidence>
<dbReference type="PANTHER" id="PTHR13370:SF3">
    <property type="entry name" value="TRNA (GUANINE(10)-N2)-METHYLTRANSFERASE HOMOLOG"/>
    <property type="match status" value="1"/>
</dbReference>
<comment type="caution">
    <text evidence="8">The sequence shown here is derived from an EMBL/GenBank/DDBJ whole genome shotgun (WGS) entry which is preliminary data.</text>
</comment>
<dbReference type="InterPro" id="IPR002052">
    <property type="entry name" value="DNA_methylase_N6_adenine_CS"/>
</dbReference>
<evidence type="ECO:0000256" key="4">
    <source>
        <dbReference type="ARBA" id="ARBA00022679"/>
    </source>
</evidence>
<proteinExistence type="inferred from homology"/>
<evidence type="ECO:0000256" key="2">
    <source>
        <dbReference type="ARBA" id="ARBA00011900"/>
    </source>
</evidence>
<protein>
    <recommendedName>
        <fullName evidence="2">site-specific DNA-methyltransferase (adenine-specific)</fullName>
        <ecNumber evidence="2">2.1.1.72</ecNumber>
    </recommendedName>
</protein>